<dbReference type="Proteomes" id="UP000246085">
    <property type="component" value="Chromosome BRAD3257"/>
</dbReference>
<dbReference type="PANTHER" id="PTHR12706:SF30">
    <property type="entry name" value="PROTEIN STRAWBERRY NOTCH-RELATED"/>
    <property type="match status" value="1"/>
</dbReference>
<evidence type="ECO:0000256" key="1">
    <source>
        <dbReference type="ARBA" id="ARBA00006992"/>
    </source>
</evidence>
<accession>A0A2U3PU82</accession>
<keyword evidence="4" id="KW-0378">Hydrolase</keyword>
<dbReference type="GO" id="GO:0032259">
    <property type="term" value="P:methylation"/>
    <property type="evidence" value="ECO:0007669"/>
    <property type="project" value="UniProtKB-KW"/>
</dbReference>
<organism evidence="4 5">
    <name type="scientific">Bradyrhizobium vignae</name>
    <dbReference type="NCBI Taxonomy" id="1549949"/>
    <lineage>
        <taxon>Bacteria</taxon>
        <taxon>Pseudomonadati</taxon>
        <taxon>Pseudomonadota</taxon>
        <taxon>Alphaproteobacteria</taxon>
        <taxon>Hyphomicrobiales</taxon>
        <taxon>Nitrobacteraceae</taxon>
        <taxon>Bradyrhizobium</taxon>
    </lineage>
</organism>
<keyword evidence="4" id="KW-0489">Methyltransferase</keyword>
<comment type="similarity">
    <text evidence="1">Belongs to the SBNO family.</text>
</comment>
<dbReference type="InterPro" id="IPR026741">
    <property type="entry name" value="SNO"/>
</dbReference>
<dbReference type="InterPro" id="IPR029063">
    <property type="entry name" value="SAM-dependent_MTases_sf"/>
</dbReference>
<keyword evidence="4" id="KW-0547">Nucleotide-binding</keyword>
<feature type="domain" description="Strawberry notch AAA" evidence="3">
    <location>
        <begin position="426"/>
        <end position="751"/>
    </location>
</feature>
<dbReference type="InterPro" id="IPR026937">
    <property type="entry name" value="SBNO_Helicase_C_dom"/>
</dbReference>
<dbReference type="SUPFAM" id="SSF53335">
    <property type="entry name" value="S-adenosyl-L-methionine-dependent methyltransferases"/>
    <property type="match status" value="1"/>
</dbReference>
<dbReference type="CDD" id="cd02440">
    <property type="entry name" value="AdoMet_MTases"/>
    <property type="match status" value="1"/>
</dbReference>
<keyword evidence="4" id="KW-0347">Helicase</keyword>
<dbReference type="KEGG" id="bvz:BRAD3257_1551"/>
<evidence type="ECO:0000259" key="3">
    <source>
        <dbReference type="Pfam" id="PF13872"/>
    </source>
</evidence>
<keyword evidence="4" id="KW-0067">ATP-binding</keyword>
<evidence type="ECO:0000259" key="2">
    <source>
        <dbReference type="Pfam" id="PF13871"/>
    </source>
</evidence>
<dbReference type="Gene3D" id="3.40.50.300">
    <property type="entry name" value="P-loop containing nucleotide triphosphate hydrolases"/>
    <property type="match status" value="1"/>
</dbReference>
<dbReference type="InterPro" id="IPR039187">
    <property type="entry name" value="SNO_AAA"/>
</dbReference>
<keyword evidence="4" id="KW-0808">Transferase</keyword>
<sequence>MVRPIPALRKNPAMTESLAGGAVAAPLSMRAAANLTSAAVRAARQVLTELERGRRIDAAVLRSAMEAAFGASDAAGVWNWKSAYDVCEAATVLFLRKFGPAMLAKAGSTAAMLPMLAKIASCLPTHTRRSEDSQALQQFSTPIPLGLAAYAAAGITPADRVLEPSAGTGLLAIFAELAGGALVLNELAEARAGMLEHLFAGGNVTRFDAAQIDDHLDASVAPSVVLMNPPFSALANVDRRMADATLRHIASALARLCDGGRLVAITGASFAADNPAWRDAFVRLQGRGRLVFSAAIEGAIYAKHGTQTDTRLLVIDKLPAADPTAFPASPGMAADVATLLDWVAKHVPTRTPVATPSEISAIGWPNMSGSTSAVATRSSSATGAAPEGVELTYETVEWSPPEGTRLTDALYEEYGLQSIRIPGSCAHPTKLVQSAAMASVAPPKPSYRPHLPWGLVADGLLSDAQLESVIYAGEAHSEFVAGSWTVDATFDVVAAARDDAENAVRFRRGWFLGDGTGAGKGRQVAGILLDNWLKGRRRAVWISKSDKLIEDAQRDWSALGMERLLVTPLSRFRQGTPIRLSEGVLFTTYATLRTDERGEKLSRVRQIVEWLGADFDGVIVFDESHAMQNAVGGKGERGDQAASQQGRAGLRLQHALPNARVVYVSATGATTVHNLAYAQRLGLWGGSDFPFATRAEFVEAIEEGGVAAMEVLARDLKALGLYAARSLSYEGVEYDLVEHQLTPEQVRIYDAYADAFSIIHNNLDAAMRAANITGETGTLNGQAKSAARSAFESAKQRFFGHLLTSMKTPSLIRSIDRDLAAGHAAVIQIVSTGEALMERRLAEIPTEDWRDVQVDITPREYVLDYLAHSFPVQLYEPFADSEGNLCSRPVYRDGQPVESREAVARRGRLIEKLASLPPVPGALDQIVQQFGTDIVAEVTGRSRRIIRKGDRLVVENRAGSANLAETSAFMDDLKRILVFSDAGGTGRSYHAELSARNRRLRVHYLLEPGWKADAAIQGLGRTNRTNQAQPPLFRPIATDVKAEKRFLSTIARRLDTLGAITRGQRQTGGQGLFRPEDNLESQYGRDALRQLYTLLVRGKVDGCSLERFEDATGLKLMDANGLRDDLPPITTFLNRLLALTIDLQNVLFTAFEQLLTARIEGAVASGTYDVGLETLRAESFVVADRRTIYDHPGTGAETRLLTVAQRQRNHPVSLDDALARLSDRQAVLLVNERSERAAVQVPAASVMLDDGEIERRVRLIRPMEQHRVALSIMAESHWDEADRERFASAWLAELAEVPEFTEITIHVVAGLLLPIWKRLPNESTRVYRLQTDAGERIIGRKVSAAWVESVLATDAPALTPGAAFAALMEGRTVLDLAEGLQLRRVRVMGAYRIELSGFKDTMRDRLRAYGLFGEIISWKLRMFVPTDASGVEILSNVLDSYPVARISDREAA</sequence>
<dbReference type="SUPFAM" id="SSF52540">
    <property type="entry name" value="P-loop containing nucleoside triphosphate hydrolases"/>
    <property type="match status" value="1"/>
</dbReference>
<protein>
    <submittedName>
        <fullName evidence="4">Methylase/helicase</fullName>
    </submittedName>
</protein>
<evidence type="ECO:0000313" key="4">
    <source>
        <dbReference type="EMBL" id="SPP92679.1"/>
    </source>
</evidence>
<dbReference type="Gene3D" id="3.40.50.150">
    <property type="entry name" value="Vaccinia Virus protein VP39"/>
    <property type="match status" value="1"/>
</dbReference>
<dbReference type="InterPro" id="IPR027417">
    <property type="entry name" value="P-loop_NTPase"/>
</dbReference>
<dbReference type="GO" id="GO:0004386">
    <property type="term" value="F:helicase activity"/>
    <property type="evidence" value="ECO:0007669"/>
    <property type="project" value="UniProtKB-KW"/>
</dbReference>
<dbReference type="Pfam" id="PF13871">
    <property type="entry name" value="Helicase_C_4"/>
    <property type="match status" value="1"/>
</dbReference>
<proteinExistence type="inferred from homology"/>
<reference evidence="4 5" key="1">
    <citation type="submission" date="2018-03" db="EMBL/GenBank/DDBJ databases">
        <authorList>
            <person name="Gully D."/>
        </authorList>
    </citation>
    <scope>NUCLEOTIDE SEQUENCE [LARGE SCALE GENOMIC DNA]</scope>
    <source>
        <strain evidence="4">ORS3257</strain>
    </source>
</reference>
<name>A0A2U3PU82_9BRAD</name>
<dbReference type="PANTHER" id="PTHR12706">
    <property type="entry name" value="STRAWBERRY NOTCH-RELATED"/>
    <property type="match status" value="1"/>
</dbReference>
<evidence type="ECO:0000313" key="5">
    <source>
        <dbReference type="Proteomes" id="UP000246085"/>
    </source>
</evidence>
<dbReference type="GO" id="GO:0006355">
    <property type="term" value="P:regulation of DNA-templated transcription"/>
    <property type="evidence" value="ECO:0007669"/>
    <property type="project" value="InterPro"/>
</dbReference>
<feature type="domain" description="Strawberry notch helicase C" evidence="2">
    <location>
        <begin position="922"/>
        <end position="1174"/>
    </location>
</feature>
<dbReference type="Pfam" id="PF13872">
    <property type="entry name" value="AAA_34"/>
    <property type="match status" value="1"/>
</dbReference>
<dbReference type="EMBL" id="LS398110">
    <property type="protein sequence ID" value="SPP92679.1"/>
    <property type="molecule type" value="Genomic_DNA"/>
</dbReference>
<dbReference type="GO" id="GO:0008168">
    <property type="term" value="F:methyltransferase activity"/>
    <property type="evidence" value="ECO:0007669"/>
    <property type="project" value="UniProtKB-KW"/>
</dbReference>
<gene>
    <name evidence="4" type="ORF">BRAD3257_1551</name>
</gene>